<dbReference type="PANTHER" id="PTHR11012">
    <property type="entry name" value="PROTEIN KINASE-LIKE DOMAIN-CONTAINING"/>
    <property type="match status" value="1"/>
</dbReference>
<sequence>VECQFSLDLVNFATSSQAVFSFQRGANQTKSQNRSISNRHLLPRTQQQRLDDVPSGMKSHELWERSIAFIEQELLPEMVHDRCFCEPSSREFVEFDSATIRLDELSRSSEIYRVNIVVRFSGEPSSFPLLVKLLPEEGAEHKSPTAFDAYQNEEMFYSKMTRSYGTDLVPKCYLSDLGRYGRPVIVLEDLEEAGYAQVDGELDEDHLKLCVQVLAKFHARGLRLRATEPQIFREFEAKLLEISLTDQAMSHYEKRSTRMLDILESMPNSGFAERIKQRLNKRPMEIVKGIATEVNDVSTICHGHFSHDNLLFKYQNGKPIDAKVIDWQTMRYCSPAVDLGPILLYNVTHENGPSEVQKILTLYIDTVRSEYPEIDGERLREDIVGKFLFACVVLSFLDHITDDELTRVLLLLEQLDDFD</sequence>
<feature type="domain" description="CHK kinase-like" evidence="1">
    <location>
        <begin position="185"/>
        <end position="373"/>
    </location>
</feature>
<dbReference type="SMART" id="SM00587">
    <property type="entry name" value="CHK"/>
    <property type="match status" value="1"/>
</dbReference>
<evidence type="ECO:0000313" key="2">
    <source>
        <dbReference type="EMBL" id="CAD1477934.1"/>
    </source>
</evidence>
<dbReference type="InterPro" id="IPR015897">
    <property type="entry name" value="CHK_kinase-like"/>
</dbReference>
<protein>
    <recommendedName>
        <fullName evidence="1">CHK kinase-like domain-containing protein</fullName>
    </recommendedName>
</protein>
<dbReference type="InterPro" id="IPR011009">
    <property type="entry name" value="Kinase-like_dom_sf"/>
</dbReference>
<evidence type="ECO:0000259" key="1">
    <source>
        <dbReference type="SMART" id="SM00587"/>
    </source>
</evidence>
<feature type="non-terminal residue" evidence="2">
    <location>
        <position position="1"/>
    </location>
</feature>
<dbReference type="SUPFAM" id="SSF56112">
    <property type="entry name" value="Protein kinase-like (PK-like)"/>
    <property type="match status" value="1"/>
</dbReference>
<dbReference type="AlphaFoldDB" id="A0A6V7HEW6"/>
<dbReference type="EMBL" id="CAJDYZ010010369">
    <property type="protein sequence ID" value="CAD1477934.1"/>
    <property type="molecule type" value="Genomic_DNA"/>
</dbReference>
<dbReference type="Pfam" id="PF02958">
    <property type="entry name" value="EcKL"/>
    <property type="match status" value="1"/>
</dbReference>
<dbReference type="Proteomes" id="UP000752696">
    <property type="component" value="Unassembled WGS sequence"/>
</dbReference>
<dbReference type="PANTHER" id="PTHR11012:SF30">
    <property type="entry name" value="PROTEIN KINASE-LIKE DOMAIN-CONTAINING"/>
    <property type="match status" value="1"/>
</dbReference>
<dbReference type="OrthoDB" id="191037at2759"/>
<keyword evidence="3" id="KW-1185">Reference proteome</keyword>
<reference evidence="2" key="1">
    <citation type="submission" date="2020-07" db="EMBL/GenBank/DDBJ databases">
        <authorList>
            <person name="Nazaruddin N."/>
        </authorList>
    </citation>
    <scope>NUCLEOTIDE SEQUENCE</scope>
</reference>
<evidence type="ECO:0000313" key="3">
    <source>
        <dbReference type="Proteomes" id="UP000752696"/>
    </source>
</evidence>
<comment type="caution">
    <text evidence="2">The sequence shown here is derived from an EMBL/GenBank/DDBJ whole genome shotgun (WGS) entry which is preliminary data.</text>
</comment>
<dbReference type="InterPro" id="IPR004119">
    <property type="entry name" value="EcKL"/>
</dbReference>
<proteinExistence type="predicted"/>
<name>A0A6V7HEW6_9HYME</name>
<organism evidence="2 3">
    <name type="scientific">Heterotrigona itama</name>
    <dbReference type="NCBI Taxonomy" id="395501"/>
    <lineage>
        <taxon>Eukaryota</taxon>
        <taxon>Metazoa</taxon>
        <taxon>Ecdysozoa</taxon>
        <taxon>Arthropoda</taxon>
        <taxon>Hexapoda</taxon>
        <taxon>Insecta</taxon>
        <taxon>Pterygota</taxon>
        <taxon>Neoptera</taxon>
        <taxon>Endopterygota</taxon>
        <taxon>Hymenoptera</taxon>
        <taxon>Apocrita</taxon>
        <taxon>Aculeata</taxon>
        <taxon>Apoidea</taxon>
        <taxon>Anthophila</taxon>
        <taxon>Apidae</taxon>
        <taxon>Heterotrigona</taxon>
    </lineage>
</organism>
<accession>A0A6V7HEW6</accession>
<feature type="non-terminal residue" evidence="2">
    <location>
        <position position="419"/>
    </location>
</feature>
<dbReference type="Gene3D" id="3.90.1200.10">
    <property type="match status" value="1"/>
</dbReference>
<gene>
    <name evidence="2" type="ORF">MHI_LOCUS763695</name>
</gene>